<gene>
    <name evidence="2" type="ORF">ACFSJ0_28985</name>
</gene>
<name>A0ABW4GFV1_9ACTN</name>
<protein>
    <submittedName>
        <fullName evidence="2">DUF6188 family protein</fullName>
    </submittedName>
</protein>
<feature type="compositionally biased region" description="Polar residues" evidence="1">
    <location>
        <begin position="42"/>
        <end position="56"/>
    </location>
</feature>
<accession>A0ABW4GFV1</accession>
<evidence type="ECO:0000313" key="3">
    <source>
        <dbReference type="Proteomes" id="UP001597097"/>
    </source>
</evidence>
<reference evidence="3" key="1">
    <citation type="journal article" date="2019" name="Int. J. Syst. Evol. Microbiol.">
        <title>The Global Catalogue of Microorganisms (GCM) 10K type strain sequencing project: providing services to taxonomists for standard genome sequencing and annotation.</title>
        <authorList>
            <consortium name="The Broad Institute Genomics Platform"/>
            <consortium name="The Broad Institute Genome Sequencing Center for Infectious Disease"/>
            <person name="Wu L."/>
            <person name="Ma J."/>
        </authorList>
    </citation>
    <scope>NUCLEOTIDE SEQUENCE [LARGE SCALE GENOMIC DNA]</scope>
    <source>
        <strain evidence="3">CGMCC 1.15399</strain>
    </source>
</reference>
<dbReference type="Proteomes" id="UP001597097">
    <property type="component" value="Unassembled WGS sequence"/>
</dbReference>
<feature type="compositionally biased region" description="Low complexity" evidence="1">
    <location>
        <begin position="66"/>
        <end position="80"/>
    </location>
</feature>
<sequence length="129" mass="14098">MQHPRRRQPLELRIGGPLDPRHPRPSLASIPASRRRNRSDDQLQQMPCSPNRNQAQAEGHIIRGTPPLTSRSAAPLSPSPVLGLPPFKTGGLRLVFDSGLHLNVEPRPDFEAWSVTSPGMTATAPVARP</sequence>
<dbReference type="EMBL" id="JBHUCM010000024">
    <property type="protein sequence ID" value="MFD1541121.1"/>
    <property type="molecule type" value="Genomic_DNA"/>
</dbReference>
<dbReference type="InterPro" id="IPR046179">
    <property type="entry name" value="DUF6188"/>
</dbReference>
<evidence type="ECO:0000256" key="1">
    <source>
        <dbReference type="SAM" id="MobiDB-lite"/>
    </source>
</evidence>
<organism evidence="2 3">
    <name type="scientific">Nonomuraea guangzhouensis</name>
    <dbReference type="NCBI Taxonomy" id="1291555"/>
    <lineage>
        <taxon>Bacteria</taxon>
        <taxon>Bacillati</taxon>
        <taxon>Actinomycetota</taxon>
        <taxon>Actinomycetes</taxon>
        <taxon>Streptosporangiales</taxon>
        <taxon>Streptosporangiaceae</taxon>
        <taxon>Nonomuraea</taxon>
    </lineage>
</organism>
<comment type="caution">
    <text evidence="2">The sequence shown here is derived from an EMBL/GenBank/DDBJ whole genome shotgun (WGS) entry which is preliminary data.</text>
</comment>
<dbReference type="RefSeq" id="WP_378623003.1">
    <property type="nucleotide sequence ID" value="NZ_JBHUCM010000024.1"/>
</dbReference>
<dbReference type="Pfam" id="PF19686">
    <property type="entry name" value="DUF6188"/>
    <property type="match status" value="1"/>
</dbReference>
<feature type="region of interest" description="Disordered" evidence="1">
    <location>
        <begin position="1"/>
        <end position="80"/>
    </location>
</feature>
<evidence type="ECO:0000313" key="2">
    <source>
        <dbReference type="EMBL" id="MFD1541121.1"/>
    </source>
</evidence>
<proteinExistence type="predicted"/>
<keyword evidence="3" id="KW-1185">Reference proteome</keyword>